<evidence type="ECO:0000313" key="2">
    <source>
        <dbReference type="EMBL" id="MCP9274542.1"/>
    </source>
</evidence>
<feature type="domain" description="SnoaL-like" evidence="1">
    <location>
        <begin position="6"/>
        <end position="108"/>
    </location>
</feature>
<organism evidence="2 3">
    <name type="scientific">Mycolicibacterium arenosum</name>
    <dbReference type="NCBI Taxonomy" id="2952157"/>
    <lineage>
        <taxon>Bacteria</taxon>
        <taxon>Bacillati</taxon>
        <taxon>Actinomycetota</taxon>
        <taxon>Actinomycetes</taxon>
        <taxon>Mycobacteriales</taxon>
        <taxon>Mycobacteriaceae</taxon>
        <taxon>Mycolicibacterium</taxon>
    </lineage>
</organism>
<name>A0ABT1M9S8_9MYCO</name>
<dbReference type="InterPro" id="IPR037401">
    <property type="entry name" value="SnoaL-like"/>
</dbReference>
<evidence type="ECO:0000259" key="1">
    <source>
        <dbReference type="Pfam" id="PF12680"/>
    </source>
</evidence>
<accession>A0ABT1M9S8</accession>
<dbReference type="Pfam" id="PF12680">
    <property type="entry name" value="SnoaL_2"/>
    <property type="match status" value="1"/>
</dbReference>
<reference evidence="2 3" key="1">
    <citation type="submission" date="2022-06" db="EMBL/GenBank/DDBJ databases">
        <title>Mycolicibacterium sp. CAU 1645 isolated from seawater.</title>
        <authorList>
            <person name="Kim W."/>
        </authorList>
    </citation>
    <scope>NUCLEOTIDE SEQUENCE [LARGE SCALE GENOMIC DNA]</scope>
    <source>
        <strain evidence="2 3">CAU 1645</strain>
    </source>
</reference>
<keyword evidence="3" id="KW-1185">Reference proteome</keyword>
<dbReference type="Gene3D" id="3.10.450.50">
    <property type="match status" value="1"/>
</dbReference>
<sequence>MDDLTQRFVTALEQLHRDRDVEPLVELFSDDATLDKAGVPHGERGQDGARLFWQQYRDVFNDIEAEFRHQTTGDGLAYLEWTSKGSLRDGADFQYEGVSVLEARGDTIDAFRTYYDTAAFLVASKH</sequence>
<proteinExistence type="predicted"/>
<evidence type="ECO:0000313" key="3">
    <source>
        <dbReference type="Proteomes" id="UP001651690"/>
    </source>
</evidence>
<dbReference type="EMBL" id="JANDBD010000008">
    <property type="protein sequence ID" value="MCP9274542.1"/>
    <property type="molecule type" value="Genomic_DNA"/>
</dbReference>
<dbReference type="InterPro" id="IPR032710">
    <property type="entry name" value="NTF2-like_dom_sf"/>
</dbReference>
<protein>
    <submittedName>
        <fullName evidence="2">Nuclear transport factor 2 family protein</fullName>
    </submittedName>
</protein>
<gene>
    <name evidence="2" type="ORF">NM203_20320</name>
</gene>
<comment type="caution">
    <text evidence="2">The sequence shown here is derived from an EMBL/GenBank/DDBJ whole genome shotgun (WGS) entry which is preliminary data.</text>
</comment>
<dbReference type="SUPFAM" id="SSF54427">
    <property type="entry name" value="NTF2-like"/>
    <property type="match status" value="1"/>
</dbReference>
<dbReference type="Proteomes" id="UP001651690">
    <property type="component" value="Unassembled WGS sequence"/>
</dbReference>
<dbReference type="RefSeq" id="WP_255062129.1">
    <property type="nucleotide sequence ID" value="NZ_JANDBD010000008.1"/>
</dbReference>